<dbReference type="PROSITE" id="PS51257">
    <property type="entry name" value="PROKAR_LIPOPROTEIN"/>
    <property type="match status" value="1"/>
</dbReference>
<comment type="caution">
    <text evidence="1">The sequence shown here is derived from an EMBL/GenBank/DDBJ whole genome shotgun (WGS) entry which is preliminary data.</text>
</comment>
<dbReference type="RefSeq" id="WP_010383920.1">
    <property type="nucleotide sequence ID" value="NZ_AHCD03000027.1"/>
</dbReference>
<proteinExistence type="predicted"/>
<name>A0A8T0CAI0_9GAMM</name>
<dbReference type="AlphaFoldDB" id="A0A8T0CAI0"/>
<gene>
    <name evidence="1" type="ORF">PRUB_a2248</name>
</gene>
<dbReference type="GeneID" id="61356592"/>
<organism evidence="1 2">
    <name type="scientific">Pseudoalteromonas rubra</name>
    <dbReference type="NCBI Taxonomy" id="43658"/>
    <lineage>
        <taxon>Bacteria</taxon>
        <taxon>Pseudomonadati</taxon>
        <taxon>Pseudomonadota</taxon>
        <taxon>Gammaproteobacteria</taxon>
        <taxon>Alteromonadales</taxon>
        <taxon>Pseudoalteromonadaceae</taxon>
        <taxon>Pseudoalteromonas</taxon>
    </lineage>
</organism>
<reference evidence="1 2" key="1">
    <citation type="journal article" date="2012" name="J. Bacteriol.">
        <title>Genome sequence of the cycloprodigiosin-producing bacterial strain Pseudoalteromonas rubra ATCC 29570(T).</title>
        <authorList>
            <person name="Xie B.B."/>
            <person name="Shu Y.L."/>
            <person name="Qin Q.L."/>
            <person name="Rong J.C."/>
            <person name="Zhang X.Y."/>
            <person name="Chen X.L."/>
            <person name="Zhou B.C."/>
            <person name="Zhang Y.Z."/>
        </authorList>
    </citation>
    <scope>NUCLEOTIDE SEQUENCE [LARGE SCALE GENOMIC DNA]</scope>
    <source>
        <strain evidence="1 2">DSM 6842</strain>
    </source>
</reference>
<protein>
    <recommendedName>
        <fullName evidence="3">Lipoprotein</fullName>
    </recommendedName>
</protein>
<sequence>MKMQSLFIGLCLVTLAACEVSQPAPYEQDKAPEERQEYNGAEGLAQAQRDQDYLMDKELRDKCNNAKVDLAVAKGEKNDREIARQTDIIKQTCRQSR</sequence>
<evidence type="ECO:0000313" key="1">
    <source>
        <dbReference type="EMBL" id="KAF7787764.1"/>
    </source>
</evidence>
<dbReference type="EMBL" id="AHCD03000027">
    <property type="protein sequence ID" value="KAF7787764.1"/>
    <property type="molecule type" value="Genomic_DNA"/>
</dbReference>
<evidence type="ECO:0008006" key="3">
    <source>
        <dbReference type="Google" id="ProtNLM"/>
    </source>
</evidence>
<accession>A0A8T0CAI0</accession>
<dbReference type="Proteomes" id="UP000016480">
    <property type="component" value="Unassembled WGS sequence"/>
</dbReference>
<evidence type="ECO:0000313" key="2">
    <source>
        <dbReference type="Proteomes" id="UP000016480"/>
    </source>
</evidence>